<dbReference type="OMA" id="GDFLSMY"/>
<name>A0A1X2H6J6_SYNRA</name>
<accession>A0A1X2H6J6</accession>
<protein>
    <submittedName>
        <fullName evidence="2">Uncharacterized protein</fullName>
    </submittedName>
</protein>
<dbReference type="InParanoid" id="A0A1X2H6J6"/>
<keyword evidence="3" id="KW-1185">Reference proteome</keyword>
<dbReference type="AlphaFoldDB" id="A0A1X2H6J6"/>
<evidence type="ECO:0000313" key="2">
    <source>
        <dbReference type="EMBL" id="ORY94102.1"/>
    </source>
</evidence>
<dbReference type="OrthoDB" id="5393235at2759"/>
<feature type="region of interest" description="Disordered" evidence="1">
    <location>
        <begin position="69"/>
        <end position="175"/>
    </location>
</feature>
<proteinExistence type="predicted"/>
<feature type="region of interest" description="Disordered" evidence="1">
    <location>
        <begin position="25"/>
        <end position="53"/>
    </location>
</feature>
<reference evidence="2 3" key="1">
    <citation type="submission" date="2016-07" db="EMBL/GenBank/DDBJ databases">
        <title>Pervasive Adenine N6-methylation of Active Genes in Fungi.</title>
        <authorList>
            <consortium name="DOE Joint Genome Institute"/>
            <person name="Mondo S.J."/>
            <person name="Dannebaum R.O."/>
            <person name="Kuo R.C."/>
            <person name="Labutti K."/>
            <person name="Haridas S."/>
            <person name="Kuo A."/>
            <person name="Salamov A."/>
            <person name="Ahrendt S.R."/>
            <person name="Lipzen A."/>
            <person name="Sullivan W."/>
            <person name="Andreopoulos W.B."/>
            <person name="Clum A."/>
            <person name="Lindquist E."/>
            <person name="Daum C."/>
            <person name="Ramamoorthy G.K."/>
            <person name="Gryganskyi A."/>
            <person name="Culley D."/>
            <person name="Magnuson J.K."/>
            <person name="James T.Y."/>
            <person name="O'Malley M.A."/>
            <person name="Stajich J.E."/>
            <person name="Spatafora J.W."/>
            <person name="Visel A."/>
            <person name="Grigoriev I.V."/>
        </authorList>
    </citation>
    <scope>NUCLEOTIDE SEQUENCE [LARGE SCALE GENOMIC DNA]</scope>
    <source>
        <strain evidence="2 3">NRRL 2496</strain>
    </source>
</reference>
<feature type="compositionally biased region" description="Polar residues" evidence="1">
    <location>
        <begin position="163"/>
        <end position="175"/>
    </location>
</feature>
<feature type="compositionally biased region" description="Acidic residues" evidence="1">
    <location>
        <begin position="106"/>
        <end position="119"/>
    </location>
</feature>
<comment type="caution">
    <text evidence="2">The sequence shown here is derived from an EMBL/GenBank/DDBJ whole genome shotgun (WGS) entry which is preliminary data.</text>
</comment>
<sequence>MANNETLQTQIDQSVALARSVVESWLPSSADDRDEEEEQNDKSTLENYAAGRPDRLGLGAKFLSHNEAVKHQAPALSKHEQQLRNKIINQNKRAAVPAKRPRSESQDADEEEEEDDDEQESKTSQANLSQKKIGRQGDFLSMYLSERSTTKKKKKNRKRKNKASQPSSESLPEQA</sequence>
<organism evidence="2 3">
    <name type="scientific">Syncephalastrum racemosum</name>
    <name type="common">Filamentous fungus</name>
    <dbReference type="NCBI Taxonomy" id="13706"/>
    <lineage>
        <taxon>Eukaryota</taxon>
        <taxon>Fungi</taxon>
        <taxon>Fungi incertae sedis</taxon>
        <taxon>Mucoromycota</taxon>
        <taxon>Mucoromycotina</taxon>
        <taxon>Mucoromycetes</taxon>
        <taxon>Mucorales</taxon>
        <taxon>Syncephalastraceae</taxon>
        <taxon>Syncephalastrum</taxon>
    </lineage>
</organism>
<dbReference type="Proteomes" id="UP000242180">
    <property type="component" value="Unassembled WGS sequence"/>
</dbReference>
<feature type="compositionally biased region" description="Basic residues" evidence="1">
    <location>
        <begin position="150"/>
        <end position="162"/>
    </location>
</feature>
<evidence type="ECO:0000256" key="1">
    <source>
        <dbReference type="SAM" id="MobiDB-lite"/>
    </source>
</evidence>
<evidence type="ECO:0000313" key="3">
    <source>
        <dbReference type="Proteomes" id="UP000242180"/>
    </source>
</evidence>
<dbReference type="EMBL" id="MCGN01000008">
    <property type="protein sequence ID" value="ORY94102.1"/>
    <property type="molecule type" value="Genomic_DNA"/>
</dbReference>
<gene>
    <name evidence="2" type="ORF">BCR43DRAFT_461541</name>
</gene>